<proteinExistence type="predicted"/>
<organism evidence="2 3">
    <name type="scientific">Marinospirillum alkalitolerans</name>
    <dbReference type="NCBI Taxonomy" id="3123374"/>
    <lineage>
        <taxon>Bacteria</taxon>
        <taxon>Pseudomonadati</taxon>
        <taxon>Pseudomonadota</taxon>
        <taxon>Gammaproteobacteria</taxon>
        <taxon>Oceanospirillales</taxon>
        <taxon>Oceanospirillaceae</taxon>
        <taxon>Marinospirillum</taxon>
    </lineage>
</organism>
<dbReference type="RefSeq" id="WP_405337104.1">
    <property type="nucleotide sequence ID" value="NZ_JBANFI010000002.1"/>
</dbReference>
<evidence type="ECO:0000313" key="2">
    <source>
        <dbReference type="EMBL" id="MFK7160024.1"/>
    </source>
</evidence>
<dbReference type="Proteomes" id="UP001621714">
    <property type="component" value="Unassembled WGS sequence"/>
</dbReference>
<keyword evidence="3" id="KW-1185">Reference proteome</keyword>
<comment type="caution">
    <text evidence="2">The sequence shown here is derived from an EMBL/GenBank/DDBJ whole genome shotgun (WGS) entry which is preliminary data.</text>
</comment>
<feature type="coiled-coil region" evidence="1">
    <location>
        <begin position="185"/>
        <end position="225"/>
    </location>
</feature>
<feature type="coiled-coil region" evidence="1">
    <location>
        <begin position="759"/>
        <end position="786"/>
    </location>
</feature>
<dbReference type="Pfam" id="PF03993">
    <property type="entry name" value="DUF349"/>
    <property type="match status" value="3"/>
</dbReference>
<reference evidence="2 3" key="1">
    <citation type="submission" date="2024-02" db="EMBL/GenBank/DDBJ databases">
        <title>Marinospirillum sp. MEB 164 isolated from Lonar lake sediment.</title>
        <authorList>
            <person name="Joshi A."/>
            <person name="Thite S."/>
        </authorList>
    </citation>
    <scope>NUCLEOTIDE SEQUENCE [LARGE SCALE GENOMIC DNA]</scope>
    <source>
        <strain evidence="2 3">MEB164</strain>
    </source>
</reference>
<evidence type="ECO:0000313" key="3">
    <source>
        <dbReference type="Proteomes" id="UP001621714"/>
    </source>
</evidence>
<keyword evidence="1" id="KW-0175">Coiled coil</keyword>
<accession>A0ABW8PVY1</accession>
<name>A0ABW8PVY1_9GAMM</name>
<dbReference type="EMBL" id="JBANFI010000002">
    <property type="protein sequence ID" value="MFK7160024.1"/>
    <property type="molecule type" value="Genomic_DNA"/>
</dbReference>
<gene>
    <name evidence="2" type="ORF">V6U78_03115</name>
</gene>
<dbReference type="InterPro" id="IPR007139">
    <property type="entry name" value="DUF349"/>
</dbReference>
<sequence>MNSLLVRVAPFIFKPSLADQDPAIRRLALQRLDLNHPTDQALFIDWLNSETQPELLNLGAAQLTQPAQVIDYLHQLNTSTADIPARQALQTQLKQGLTGLETEPACQLIAALECTATQLFLLAELESLALRQALLAQLSQQQMDESHWIEIALHNDFAVIRQLAAEQITSDAGLETLIKLSQKDKRIWRAAKDQLQQRRQQAAEQQAAEQQAQALIDQLSTMNKLTDDPLFSARLSHFNQRWQEILQAHPALPSSLQTAFAQHKQQAEAHLAAVAERAAQAEAEQARLAKQQADQAACLADLQNLVEAWIETPQPSLSERQAWQEQAHRLLEAAQNQEASRSFQQRCTQLSQVLASFAAAYHRWDALLPLLDQADLTEAQLHELAWPQDLPAPQALLEQQQRLMQPASKPTPAQAVSTGPTAQEVQPLLDALTQALEAGQLKAAVEYQQQLSHQLHASLPDALHSQFRQLSAQLNELKDWQGFVAAPKREALCIQMEHLAADQDMALSVKADKIQALQQEWRSLGAAAAHQALWRRFKSAADQAFEPCKAWFAEQAEIKNYHQQQRANICAELENAAQAAAFHQLDAQQLDFLIQQAHEEWKRFSPVNRQQGKLLAERFQQALQPFKQQLSQHRQRHADAKQALIDQAEALLQALDEQQISLPQAIEQSKQLQHLWRSIGAAAPGKEQKLWKRFRAACDDLFTQRDQQRQQQVAQQAGQLQQAKAQLQTAWQAVEQHQWQQAEQQFQSLQAITLPQAQMSAWQQQLGELEQRLNQQRQQQQRAAQVEQLRQKLDALPSASQLQDPLAAQKLVVQLAMLAKLPLSPDEKRVQLELQVEKLNLGLQQGVTLSNQEEITQLIDRWMALGGGRGDQDQADALSRRFWQAAQAYLAL</sequence>
<evidence type="ECO:0000256" key="1">
    <source>
        <dbReference type="SAM" id="Coils"/>
    </source>
</evidence>
<protein>
    <submittedName>
        <fullName evidence="2">DUF349 domain-containing protein</fullName>
    </submittedName>
</protein>
<feature type="coiled-coil region" evidence="1">
    <location>
        <begin position="264"/>
        <end position="296"/>
    </location>
</feature>